<organism evidence="2 3">
    <name type="scientific">Methylocaldum szegediense</name>
    <dbReference type="NCBI Taxonomy" id="73780"/>
    <lineage>
        <taxon>Bacteria</taxon>
        <taxon>Pseudomonadati</taxon>
        <taxon>Pseudomonadota</taxon>
        <taxon>Gammaproteobacteria</taxon>
        <taxon>Methylococcales</taxon>
        <taxon>Methylococcaceae</taxon>
        <taxon>Methylocaldum</taxon>
    </lineage>
</organism>
<keyword evidence="3" id="KW-1185">Reference proteome</keyword>
<name>A0ABM9HWE9_9GAMM</name>
<accession>A0ABM9HWE9</accession>
<dbReference type="Proteomes" id="UP001162030">
    <property type="component" value="Chromosome"/>
</dbReference>
<sequence length="50" mass="5603">MSGSFQKLTATPERLTRDGFEHDPETNSLAKQRTMARAGAPHWLPGFRFG</sequence>
<proteinExistence type="predicted"/>
<evidence type="ECO:0000313" key="3">
    <source>
        <dbReference type="Proteomes" id="UP001162030"/>
    </source>
</evidence>
<gene>
    <name evidence="2" type="ORF">MSZNOR_0276</name>
</gene>
<evidence type="ECO:0000256" key="1">
    <source>
        <dbReference type="SAM" id="MobiDB-lite"/>
    </source>
</evidence>
<dbReference type="EMBL" id="OX458333">
    <property type="protein sequence ID" value="CAI8730732.1"/>
    <property type="molecule type" value="Genomic_DNA"/>
</dbReference>
<protein>
    <submittedName>
        <fullName evidence="2">Uncharacterized protein</fullName>
    </submittedName>
</protein>
<reference evidence="2 3" key="1">
    <citation type="submission" date="2023-03" db="EMBL/GenBank/DDBJ databases">
        <authorList>
            <person name="Pearce D."/>
        </authorList>
    </citation>
    <scope>NUCLEOTIDE SEQUENCE [LARGE SCALE GENOMIC DNA]</scope>
    <source>
        <strain evidence="2">Msz</strain>
    </source>
</reference>
<evidence type="ECO:0000313" key="2">
    <source>
        <dbReference type="EMBL" id="CAI8730732.1"/>
    </source>
</evidence>
<feature type="region of interest" description="Disordered" evidence="1">
    <location>
        <begin position="1"/>
        <end position="50"/>
    </location>
</feature>
<feature type="compositionally biased region" description="Basic and acidic residues" evidence="1">
    <location>
        <begin position="14"/>
        <end position="25"/>
    </location>
</feature>